<comment type="caution">
    <text evidence="3">The sequence shown here is derived from an EMBL/GenBank/DDBJ whole genome shotgun (WGS) entry which is preliminary data.</text>
</comment>
<organism evidence="3 4">
    <name type="scientific">Trifolium medium</name>
    <dbReference type="NCBI Taxonomy" id="97028"/>
    <lineage>
        <taxon>Eukaryota</taxon>
        <taxon>Viridiplantae</taxon>
        <taxon>Streptophyta</taxon>
        <taxon>Embryophyta</taxon>
        <taxon>Tracheophyta</taxon>
        <taxon>Spermatophyta</taxon>
        <taxon>Magnoliopsida</taxon>
        <taxon>eudicotyledons</taxon>
        <taxon>Gunneridae</taxon>
        <taxon>Pentapetalae</taxon>
        <taxon>rosids</taxon>
        <taxon>fabids</taxon>
        <taxon>Fabales</taxon>
        <taxon>Fabaceae</taxon>
        <taxon>Papilionoideae</taxon>
        <taxon>50 kb inversion clade</taxon>
        <taxon>NPAAA clade</taxon>
        <taxon>Hologalegina</taxon>
        <taxon>IRL clade</taxon>
        <taxon>Trifolieae</taxon>
        <taxon>Trifolium</taxon>
    </lineage>
</organism>
<proteinExistence type="predicted"/>
<keyword evidence="1" id="KW-0963">Cytoplasm</keyword>
<sequence length="67" mass="7088">HILAAGLNGYMATLTNLKNPVNKWKCGAAPISAMMTVNRWSPNPGATSIGKPAIHPATVDLRGKAYE</sequence>
<dbReference type="GO" id="GO:0009749">
    <property type="term" value="P:response to glucose"/>
    <property type="evidence" value="ECO:0007669"/>
    <property type="project" value="TreeGrafter"/>
</dbReference>
<reference evidence="3 4" key="1">
    <citation type="journal article" date="2018" name="Front. Plant Sci.">
        <title>Red Clover (Trifolium pratense) and Zigzag Clover (T. medium) - A Picture of Genomic Similarities and Differences.</title>
        <authorList>
            <person name="Dluhosova J."/>
            <person name="Istvanek J."/>
            <person name="Nedelnik J."/>
            <person name="Repkova J."/>
        </authorList>
    </citation>
    <scope>NUCLEOTIDE SEQUENCE [LARGE SCALE GENOMIC DNA]</scope>
    <source>
        <strain evidence="4">cv. 10/8</strain>
        <tissue evidence="3">Leaf</tissue>
    </source>
</reference>
<keyword evidence="4" id="KW-1185">Reference proteome</keyword>
<dbReference type="EMBL" id="LXQA010294062">
    <property type="protein sequence ID" value="MCI41588.1"/>
    <property type="molecule type" value="Genomic_DNA"/>
</dbReference>
<dbReference type="Gene3D" id="3.40.50.450">
    <property type="match status" value="1"/>
</dbReference>
<dbReference type="PANTHER" id="PTHR43650:SF17">
    <property type="entry name" value="PYROPHOSPHATE--FRUCTOSE 6-PHOSPHATE 1-PHOSPHOTRANSFERASE SUBUNIT ALPHA 1"/>
    <property type="match status" value="1"/>
</dbReference>
<evidence type="ECO:0000313" key="3">
    <source>
        <dbReference type="EMBL" id="MCI41588.1"/>
    </source>
</evidence>
<keyword evidence="2" id="KW-0324">Glycolysis</keyword>
<name>A0A392RY98_9FABA</name>
<accession>A0A392RY98</accession>
<dbReference type="SUPFAM" id="SSF53784">
    <property type="entry name" value="Phosphofructokinase"/>
    <property type="match status" value="1"/>
</dbReference>
<dbReference type="GO" id="GO:0047334">
    <property type="term" value="F:diphosphate-fructose-6-phosphate 1-phosphotransferase activity"/>
    <property type="evidence" value="ECO:0007669"/>
    <property type="project" value="TreeGrafter"/>
</dbReference>
<dbReference type="PANTHER" id="PTHR43650">
    <property type="entry name" value="PYROPHOSPHATE--FRUCTOSE 6-PHOSPHATE 1-PHOSPHOTRANSFERASE"/>
    <property type="match status" value="1"/>
</dbReference>
<dbReference type="GO" id="GO:0005829">
    <property type="term" value="C:cytosol"/>
    <property type="evidence" value="ECO:0007669"/>
    <property type="project" value="TreeGrafter"/>
</dbReference>
<evidence type="ECO:0000313" key="4">
    <source>
        <dbReference type="Proteomes" id="UP000265520"/>
    </source>
</evidence>
<protein>
    <submittedName>
        <fullName evidence="3">Pyrophosphate--fructose 6-phosphate 1-phosphotransferase subunit alpha-like</fullName>
    </submittedName>
</protein>
<dbReference type="InterPro" id="IPR035966">
    <property type="entry name" value="PKF_sf"/>
</dbReference>
<dbReference type="GO" id="GO:0003872">
    <property type="term" value="F:6-phosphofructokinase activity"/>
    <property type="evidence" value="ECO:0007669"/>
    <property type="project" value="InterPro"/>
</dbReference>
<feature type="non-terminal residue" evidence="3">
    <location>
        <position position="1"/>
    </location>
</feature>
<evidence type="ECO:0000256" key="1">
    <source>
        <dbReference type="ARBA" id="ARBA00022490"/>
    </source>
</evidence>
<dbReference type="GO" id="GO:0015979">
    <property type="term" value="P:photosynthesis"/>
    <property type="evidence" value="ECO:0007669"/>
    <property type="project" value="TreeGrafter"/>
</dbReference>
<dbReference type="Proteomes" id="UP000265520">
    <property type="component" value="Unassembled WGS sequence"/>
</dbReference>
<dbReference type="AlphaFoldDB" id="A0A392RY98"/>
<evidence type="ECO:0000256" key="2">
    <source>
        <dbReference type="ARBA" id="ARBA00023152"/>
    </source>
</evidence>
<keyword evidence="3" id="KW-0808">Transferase</keyword>